<evidence type="ECO:0000256" key="8">
    <source>
        <dbReference type="ARBA" id="ARBA00023288"/>
    </source>
</evidence>
<evidence type="ECO:0000256" key="5">
    <source>
        <dbReference type="ARBA" id="ARBA00023134"/>
    </source>
</evidence>
<evidence type="ECO:0000256" key="4">
    <source>
        <dbReference type="ARBA" id="ARBA00022842"/>
    </source>
</evidence>
<keyword evidence="4" id="KW-0460">Magnesium</keyword>
<keyword evidence="11" id="KW-1185">Reference proteome</keyword>
<name>A0A0D6M2L5_9BILA</name>
<reference evidence="10 11" key="1">
    <citation type="submission" date="2013-05" db="EMBL/GenBank/DDBJ databases">
        <title>Draft genome of the parasitic nematode Anyclostoma ceylanicum.</title>
        <authorList>
            <person name="Mitreva M."/>
        </authorList>
    </citation>
    <scope>NUCLEOTIDE SEQUENCE [LARGE SCALE GENOMIC DNA]</scope>
</reference>
<protein>
    <submittedName>
        <fullName evidence="10">G-protein alpha subunit</fullName>
    </submittedName>
</protein>
<evidence type="ECO:0000256" key="7">
    <source>
        <dbReference type="ARBA" id="ARBA00023224"/>
    </source>
</evidence>
<dbReference type="PANTHER" id="PTHR10218">
    <property type="entry name" value="GTP-BINDING PROTEIN ALPHA SUBUNIT"/>
    <property type="match status" value="1"/>
</dbReference>
<keyword evidence="8" id="KW-0449">Lipoprotein</keyword>
<dbReference type="GO" id="GO:0031683">
    <property type="term" value="F:G-protein beta/gamma-subunit complex binding"/>
    <property type="evidence" value="ECO:0007669"/>
    <property type="project" value="InterPro"/>
</dbReference>
<dbReference type="PROSITE" id="PS51882">
    <property type="entry name" value="G_ALPHA"/>
    <property type="match status" value="1"/>
</dbReference>
<feature type="binding site" evidence="9">
    <location>
        <begin position="34"/>
        <end position="37"/>
    </location>
    <ligand>
        <name>GTP</name>
        <dbReference type="ChEBI" id="CHEBI:37565"/>
    </ligand>
</feature>
<evidence type="ECO:0000256" key="9">
    <source>
        <dbReference type="PIRSR" id="PIRSR601019-1"/>
    </source>
</evidence>
<keyword evidence="2" id="KW-0479">Metal-binding</keyword>
<evidence type="ECO:0000313" key="10">
    <source>
        <dbReference type="EMBL" id="EPB78475.1"/>
    </source>
</evidence>
<keyword evidence="6" id="KW-0564">Palmitate</keyword>
<dbReference type="SMART" id="SM00275">
    <property type="entry name" value="G_alpha"/>
    <property type="match status" value="1"/>
</dbReference>
<dbReference type="SUPFAM" id="SSF52540">
    <property type="entry name" value="P-loop containing nucleoside triphosphate hydrolases"/>
    <property type="match status" value="1"/>
</dbReference>
<dbReference type="AlphaFoldDB" id="A0A0D6M2L5"/>
<keyword evidence="7" id="KW-0807">Transducer</keyword>
<evidence type="ECO:0000256" key="1">
    <source>
        <dbReference type="ARBA" id="ARBA00022707"/>
    </source>
</evidence>
<evidence type="ECO:0000256" key="6">
    <source>
        <dbReference type="ARBA" id="ARBA00023139"/>
    </source>
</evidence>
<dbReference type="FunFam" id="3.40.50.300:FF:003800">
    <property type="entry name" value="Guanine nucleotide-binding protein G(k) subunit alpha"/>
    <property type="match status" value="1"/>
</dbReference>
<dbReference type="Pfam" id="PF00503">
    <property type="entry name" value="G-alpha"/>
    <property type="match status" value="1"/>
</dbReference>
<dbReference type="GO" id="GO:0005834">
    <property type="term" value="C:heterotrimeric G-protein complex"/>
    <property type="evidence" value="ECO:0007669"/>
    <property type="project" value="TreeGrafter"/>
</dbReference>
<sequence>MLSFQNRMHESLKLFDSICNNKWFTDTSIILFLNKKDLFEEKIKKSPLTICFPEYSGRQDYHEASAYIQAQFEAKNKSANKPAGKHEKLDELSCLSMELSGNG</sequence>
<dbReference type="InterPro" id="IPR001019">
    <property type="entry name" value="Gprotein_alpha_su"/>
</dbReference>
<evidence type="ECO:0000313" key="11">
    <source>
        <dbReference type="Proteomes" id="UP000054495"/>
    </source>
</evidence>
<dbReference type="GO" id="GO:0046872">
    <property type="term" value="F:metal ion binding"/>
    <property type="evidence" value="ECO:0007669"/>
    <property type="project" value="UniProtKB-KW"/>
</dbReference>
<dbReference type="Gene3D" id="3.40.50.300">
    <property type="entry name" value="P-loop containing nucleotide triphosphate hydrolases"/>
    <property type="match status" value="1"/>
</dbReference>
<dbReference type="EMBL" id="KE124811">
    <property type="protein sequence ID" value="EPB78475.1"/>
    <property type="molecule type" value="Genomic_DNA"/>
</dbReference>
<organism evidence="10 11">
    <name type="scientific">Ancylostoma ceylanicum</name>
    <dbReference type="NCBI Taxonomy" id="53326"/>
    <lineage>
        <taxon>Eukaryota</taxon>
        <taxon>Metazoa</taxon>
        <taxon>Ecdysozoa</taxon>
        <taxon>Nematoda</taxon>
        <taxon>Chromadorea</taxon>
        <taxon>Rhabditida</taxon>
        <taxon>Rhabditina</taxon>
        <taxon>Rhabditomorpha</taxon>
        <taxon>Strongyloidea</taxon>
        <taxon>Ancylostomatidae</taxon>
        <taxon>Ancylostomatinae</taxon>
        <taxon>Ancylostoma</taxon>
    </lineage>
</organism>
<dbReference type="Proteomes" id="UP000054495">
    <property type="component" value="Unassembled WGS sequence"/>
</dbReference>
<dbReference type="GO" id="GO:0001664">
    <property type="term" value="F:G protein-coupled receptor binding"/>
    <property type="evidence" value="ECO:0007669"/>
    <property type="project" value="TreeGrafter"/>
</dbReference>
<keyword evidence="3 9" id="KW-0547">Nucleotide-binding</keyword>
<evidence type="ECO:0000256" key="2">
    <source>
        <dbReference type="ARBA" id="ARBA00022723"/>
    </source>
</evidence>
<evidence type="ECO:0000256" key="3">
    <source>
        <dbReference type="ARBA" id="ARBA00022741"/>
    </source>
</evidence>
<dbReference type="GO" id="GO:0005737">
    <property type="term" value="C:cytoplasm"/>
    <property type="evidence" value="ECO:0007669"/>
    <property type="project" value="TreeGrafter"/>
</dbReference>
<dbReference type="GO" id="GO:0003924">
    <property type="term" value="F:GTPase activity"/>
    <property type="evidence" value="ECO:0007669"/>
    <property type="project" value="InterPro"/>
</dbReference>
<dbReference type="InterPro" id="IPR027417">
    <property type="entry name" value="P-loop_NTPase"/>
</dbReference>
<dbReference type="InterPro" id="IPR001408">
    <property type="entry name" value="Gprotein_alpha_I"/>
</dbReference>
<dbReference type="PANTHER" id="PTHR10218:SF362">
    <property type="entry name" value="G PROTEIN ALPHA O SUBUNIT"/>
    <property type="match status" value="1"/>
</dbReference>
<keyword evidence="1" id="KW-0519">Myristate</keyword>
<dbReference type="PRINTS" id="PR00441">
    <property type="entry name" value="GPROTEINAI"/>
</dbReference>
<accession>A0A0D6M2L5</accession>
<dbReference type="GO" id="GO:0005525">
    <property type="term" value="F:GTP binding"/>
    <property type="evidence" value="ECO:0007669"/>
    <property type="project" value="UniProtKB-KW"/>
</dbReference>
<dbReference type="GO" id="GO:0007188">
    <property type="term" value="P:adenylate cyclase-modulating G protein-coupled receptor signaling pathway"/>
    <property type="evidence" value="ECO:0007669"/>
    <property type="project" value="InterPro"/>
</dbReference>
<keyword evidence="5 9" id="KW-0342">GTP-binding</keyword>
<gene>
    <name evidence="10" type="ORF">ANCCEY_02435</name>
</gene>
<proteinExistence type="predicted"/>